<dbReference type="InterPro" id="IPR011009">
    <property type="entry name" value="Kinase-like_dom_sf"/>
</dbReference>
<dbReference type="Pfam" id="PF00069">
    <property type="entry name" value="Pkinase"/>
    <property type="match status" value="1"/>
</dbReference>
<evidence type="ECO:0000313" key="9">
    <source>
        <dbReference type="EMBL" id="OAY26905.1"/>
    </source>
</evidence>
<organism evidence="9 10">
    <name type="scientific">Manihot esculenta</name>
    <name type="common">Cassava</name>
    <name type="synonym">Jatropha manihot</name>
    <dbReference type="NCBI Taxonomy" id="3983"/>
    <lineage>
        <taxon>Eukaryota</taxon>
        <taxon>Viridiplantae</taxon>
        <taxon>Streptophyta</taxon>
        <taxon>Embryophyta</taxon>
        <taxon>Tracheophyta</taxon>
        <taxon>Spermatophyta</taxon>
        <taxon>Magnoliopsida</taxon>
        <taxon>eudicotyledons</taxon>
        <taxon>Gunneridae</taxon>
        <taxon>Pentapetalae</taxon>
        <taxon>rosids</taxon>
        <taxon>fabids</taxon>
        <taxon>Malpighiales</taxon>
        <taxon>Euphorbiaceae</taxon>
        <taxon>Crotonoideae</taxon>
        <taxon>Manihoteae</taxon>
        <taxon>Manihot</taxon>
    </lineage>
</organism>
<keyword evidence="6" id="KW-0723">Serine/threonine-protein kinase</keyword>
<evidence type="ECO:0000256" key="3">
    <source>
        <dbReference type="ARBA" id="ARBA00022777"/>
    </source>
</evidence>
<reference evidence="10" key="1">
    <citation type="journal article" date="2016" name="Nat. Biotechnol.">
        <title>Sequencing wild and cultivated cassava and related species reveals extensive interspecific hybridization and genetic diversity.</title>
        <authorList>
            <person name="Bredeson J.V."/>
            <person name="Lyons J.B."/>
            <person name="Prochnik S.E."/>
            <person name="Wu G.A."/>
            <person name="Ha C.M."/>
            <person name="Edsinger-Gonzales E."/>
            <person name="Grimwood J."/>
            <person name="Schmutz J."/>
            <person name="Rabbi I.Y."/>
            <person name="Egesi C."/>
            <person name="Nauluvula P."/>
            <person name="Lebot V."/>
            <person name="Ndunguru J."/>
            <person name="Mkamilo G."/>
            <person name="Bart R.S."/>
            <person name="Setter T.L."/>
            <person name="Gleadow R.M."/>
            <person name="Kulakow P."/>
            <person name="Ferguson M.E."/>
            <person name="Rounsley S."/>
            <person name="Rokhsar D.S."/>
        </authorList>
    </citation>
    <scope>NUCLEOTIDE SEQUENCE [LARGE SCALE GENOMIC DNA]</scope>
    <source>
        <strain evidence="10">cv. AM560-2</strain>
    </source>
</reference>
<dbReference type="Gene3D" id="1.10.510.10">
    <property type="entry name" value="Transferase(Phosphotransferase) domain 1"/>
    <property type="match status" value="1"/>
</dbReference>
<dbReference type="GO" id="GO:0005524">
    <property type="term" value="F:ATP binding"/>
    <property type="evidence" value="ECO:0007669"/>
    <property type="project" value="UniProtKB-UniRule"/>
</dbReference>
<dbReference type="SMART" id="SM00220">
    <property type="entry name" value="S_TKc"/>
    <property type="match status" value="1"/>
</dbReference>
<dbReference type="PANTHER" id="PTHR44329">
    <property type="entry name" value="SERINE/THREONINE-PROTEIN KINASE TNNI3K-RELATED"/>
    <property type="match status" value="1"/>
</dbReference>
<dbReference type="GO" id="GO:0007165">
    <property type="term" value="P:signal transduction"/>
    <property type="evidence" value="ECO:0000318"/>
    <property type="project" value="GO_Central"/>
</dbReference>
<feature type="region of interest" description="Disordered" evidence="7">
    <location>
        <begin position="1"/>
        <end position="39"/>
    </location>
</feature>
<comment type="similarity">
    <text evidence="6">Belongs to the protein kinase superfamily.</text>
</comment>
<dbReference type="PANTHER" id="PTHR44329:SF11">
    <property type="entry name" value="OS09G0443600 PROTEIN"/>
    <property type="match status" value="1"/>
</dbReference>
<keyword evidence="4 5" id="KW-0067">ATP-binding</keyword>
<proteinExistence type="inferred from homology"/>
<dbReference type="CDD" id="cd13999">
    <property type="entry name" value="STKc_MAP3K-like"/>
    <property type="match status" value="1"/>
</dbReference>
<dbReference type="Gene3D" id="3.30.200.20">
    <property type="entry name" value="Phosphorylase Kinase, domain 1"/>
    <property type="match status" value="1"/>
</dbReference>
<sequence length="458" mass="52201">MIVAGNSQTKKSQLFSPRQSPVANYPQKQGKPTATANGSRGFCRSLNDCMSMGSVASTSQNQPQPPPKLQQQVADLEREVLKQRELRIIYRKRMERTHDYLKYCLQVAQDNGFLNLIIKNKDSDFDRQDCPFPSTLISTETSPQLSPPLHQHPDLAGLICQAKMNGWYIDHPEIELQEKIGQGSTAEIYRAVWRGLDVAVKCISPSFFESNENGESFFAQELDTLSRQRHRFVLQLMGACLDPPDHAWVVTEYLGMTLKEWLHGPGNSRRKERLVPLPPIEERIIKALEISQAMQYLHQQKPKLIHRDLKPSNIFLDDANHVRVADFGHARFLSDEEMAFTGETGTYVYMAPEVIRYEPYNEKCDVYSFAIILNEIMTGTHPYIETDFGPTKIAMEVAEGYLRPMLPEDDGQLGEIINLICLSWDQDASVRPSFAKITSTLKKFHQKITESSEIDYCI</sequence>
<dbReference type="AlphaFoldDB" id="A0A2C9UA60"/>
<dbReference type="InterPro" id="IPR051681">
    <property type="entry name" value="Ser/Thr_Kinases-Pseudokinases"/>
</dbReference>
<dbReference type="GO" id="GO:0005737">
    <property type="term" value="C:cytoplasm"/>
    <property type="evidence" value="ECO:0000318"/>
    <property type="project" value="GO_Central"/>
</dbReference>
<name>A0A2C9UA60_MANES</name>
<dbReference type="PROSITE" id="PS50011">
    <property type="entry name" value="PROTEIN_KINASE_DOM"/>
    <property type="match status" value="1"/>
</dbReference>
<feature type="compositionally biased region" description="Polar residues" evidence="7">
    <location>
        <begin position="1"/>
        <end position="38"/>
    </location>
</feature>
<evidence type="ECO:0000256" key="7">
    <source>
        <dbReference type="SAM" id="MobiDB-lite"/>
    </source>
</evidence>
<evidence type="ECO:0000256" key="4">
    <source>
        <dbReference type="ARBA" id="ARBA00022840"/>
    </source>
</evidence>
<dbReference type="InterPro" id="IPR008271">
    <property type="entry name" value="Ser/Thr_kinase_AS"/>
</dbReference>
<keyword evidence="3" id="KW-0418">Kinase</keyword>
<gene>
    <name evidence="9" type="ORF">MANES_16G084200v8</name>
</gene>
<protein>
    <recommendedName>
        <fullName evidence="8">Protein kinase domain-containing protein</fullName>
    </recommendedName>
</protein>
<dbReference type="PROSITE" id="PS00108">
    <property type="entry name" value="PROTEIN_KINASE_ST"/>
    <property type="match status" value="1"/>
</dbReference>
<keyword evidence="10" id="KW-1185">Reference proteome</keyword>
<evidence type="ECO:0000256" key="1">
    <source>
        <dbReference type="ARBA" id="ARBA00022679"/>
    </source>
</evidence>
<dbReference type="Gramene" id="Manes.16G084200.1.v8.1">
    <property type="protein sequence ID" value="Manes.16G084200.1.v8.1.CDS"/>
    <property type="gene ID" value="Manes.16G084200.v8.1"/>
</dbReference>
<dbReference type="GO" id="GO:0004672">
    <property type="term" value="F:protein kinase activity"/>
    <property type="evidence" value="ECO:0000318"/>
    <property type="project" value="GO_Central"/>
</dbReference>
<dbReference type="STRING" id="3983.A0A2C9UA60"/>
<dbReference type="GO" id="GO:0004674">
    <property type="term" value="F:protein serine/threonine kinase activity"/>
    <property type="evidence" value="ECO:0007669"/>
    <property type="project" value="UniProtKB-KW"/>
</dbReference>
<dbReference type="EMBL" id="CM004402">
    <property type="protein sequence ID" value="OAY26905.1"/>
    <property type="molecule type" value="Genomic_DNA"/>
</dbReference>
<keyword evidence="1" id="KW-0808">Transferase</keyword>
<accession>A0A2C9UA60</accession>
<feature type="binding site" evidence="5">
    <location>
        <position position="201"/>
    </location>
    <ligand>
        <name>ATP</name>
        <dbReference type="ChEBI" id="CHEBI:30616"/>
    </ligand>
</feature>
<evidence type="ECO:0000313" key="10">
    <source>
        <dbReference type="Proteomes" id="UP000091857"/>
    </source>
</evidence>
<evidence type="ECO:0000256" key="2">
    <source>
        <dbReference type="ARBA" id="ARBA00022741"/>
    </source>
</evidence>
<keyword evidence="2 5" id="KW-0547">Nucleotide-binding</keyword>
<dbReference type="PROSITE" id="PS00107">
    <property type="entry name" value="PROTEIN_KINASE_ATP"/>
    <property type="match status" value="1"/>
</dbReference>
<dbReference type="InterPro" id="IPR017441">
    <property type="entry name" value="Protein_kinase_ATP_BS"/>
</dbReference>
<evidence type="ECO:0000256" key="5">
    <source>
        <dbReference type="PROSITE-ProRule" id="PRU10141"/>
    </source>
</evidence>
<evidence type="ECO:0000259" key="8">
    <source>
        <dbReference type="PROSITE" id="PS50011"/>
    </source>
</evidence>
<dbReference type="OrthoDB" id="10261027at2759"/>
<dbReference type="SUPFAM" id="SSF56112">
    <property type="entry name" value="Protein kinase-like (PK-like)"/>
    <property type="match status" value="1"/>
</dbReference>
<comment type="caution">
    <text evidence="9">The sequence shown here is derived from an EMBL/GenBank/DDBJ whole genome shotgun (WGS) entry which is preliminary data.</text>
</comment>
<dbReference type="Proteomes" id="UP000091857">
    <property type="component" value="Chromosome 16"/>
</dbReference>
<feature type="domain" description="Protein kinase" evidence="8">
    <location>
        <begin position="174"/>
        <end position="448"/>
    </location>
</feature>
<dbReference type="InterPro" id="IPR000719">
    <property type="entry name" value="Prot_kinase_dom"/>
</dbReference>
<evidence type="ECO:0000256" key="6">
    <source>
        <dbReference type="RuleBase" id="RU000304"/>
    </source>
</evidence>